<gene>
    <name evidence="2" type="ORF">ACFQZV_08140</name>
</gene>
<evidence type="ECO:0008006" key="4">
    <source>
        <dbReference type="Google" id="ProtNLM"/>
    </source>
</evidence>
<sequence>MRIRIPERGFAWRLRSAFLTAALVATLVGCAHVATPSLTDESPAPVAEADTWEEAWDAAFGPRGVSVGTIRGVADDFPLSLPMPDGTLVASTVGLGVWDMTFETEDAENEADELVAALDEQIDQVSQGSTPAGGEYWRYFDDTYAVQVQMEPGPTPPAMVAVVVIEHGLLR</sequence>
<dbReference type="RefSeq" id="WP_378749914.1">
    <property type="nucleotide sequence ID" value="NZ_JBHSSV010000002.1"/>
</dbReference>
<accession>A0ABW2ZRZ5</accession>
<dbReference type="EMBL" id="JBHTIM010000001">
    <property type="protein sequence ID" value="MFD0781268.1"/>
    <property type="molecule type" value="Genomic_DNA"/>
</dbReference>
<feature type="chain" id="PRO_5047069095" description="Lipoprotein" evidence="1">
    <location>
        <begin position="34"/>
        <end position="171"/>
    </location>
</feature>
<dbReference type="Proteomes" id="UP001597042">
    <property type="component" value="Unassembled WGS sequence"/>
</dbReference>
<comment type="caution">
    <text evidence="2">The sequence shown here is derived from an EMBL/GenBank/DDBJ whole genome shotgun (WGS) entry which is preliminary data.</text>
</comment>
<keyword evidence="1" id="KW-0732">Signal</keyword>
<name>A0ABW2ZRZ5_9MICO</name>
<protein>
    <recommendedName>
        <fullName evidence="4">Lipoprotein</fullName>
    </recommendedName>
</protein>
<feature type="signal peptide" evidence="1">
    <location>
        <begin position="1"/>
        <end position="33"/>
    </location>
</feature>
<reference evidence="3" key="1">
    <citation type="journal article" date="2019" name="Int. J. Syst. Evol. Microbiol.">
        <title>The Global Catalogue of Microorganisms (GCM) 10K type strain sequencing project: providing services to taxonomists for standard genome sequencing and annotation.</title>
        <authorList>
            <consortium name="The Broad Institute Genomics Platform"/>
            <consortium name="The Broad Institute Genome Sequencing Center for Infectious Disease"/>
            <person name="Wu L."/>
            <person name="Ma J."/>
        </authorList>
    </citation>
    <scope>NUCLEOTIDE SEQUENCE [LARGE SCALE GENOMIC DNA]</scope>
    <source>
        <strain evidence="3">CCUG 50754</strain>
    </source>
</reference>
<keyword evidence="3" id="KW-1185">Reference proteome</keyword>
<evidence type="ECO:0000313" key="2">
    <source>
        <dbReference type="EMBL" id="MFD0781268.1"/>
    </source>
</evidence>
<proteinExistence type="predicted"/>
<dbReference type="PROSITE" id="PS51257">
    <property type="entry name" value="PROKAR_LIPOPROTEIN"/>
    <property type="match status" value="1"/>
</dbReference>
<evidence type="ECO:0000256" key="1">
    <source>
        <dbReference type="SAM" id="SignalP"/>
    </source>
</evidence>
<evidence type="ECO:0000313" key="3">
    <source>
        <dbReference type="Proteomes" id="UP001597042"/>
    </source>
</evidence>
<organism evidence="2 3">
    <name type="scientific">Microbacterium koreense</name>
    <dbReference type="NCBI Taxonomy" id="323761"/>
    <lineage>
        <taxon>Bacteria</taxon>
        <taxon>Bacillati</taxon>
        <taxon>Actinomycetota</taxon>
        <taxon>Actinomycetes</taxon>
        <taxon>Micrococcales</taxon>
        <taxon>Microbacteriaceae</taxon>
        <taxon>Microbacterium</taxon>
    </lineage>
</organism>